<feature type="transmembrane region" description="Helical" evidence="1">
    <location>
        <begin position="80"/>
        <end position="97"/>
    </location>
</feature>
<evidence type="ECO:0000313" key="3">
    <source>
        <dbReference type="Proteomes" id="UP001524586"/>
    </source>
</evidence>
<dbReference type="RefSeq" id="WP_256617234.1">
    <property type="nucleotide sequence ID" value="NZ_JANIBK010000238.1"/>
</dbReference>
<organism evidence="2 3">
    <name type="scientific">Methylomonas rivi</name>
    <dbReference type="NCBI Taxonomy" id="2952226"/>
    <lineage>
        <taxon>Bacteria</taxon>
        <taxon>Pseudomonadati</taxon>
        <taxon>Pseudomonadota</taxon>
        <taxon>Gammaproteobacteria</taxon>
        <taxon>Methylococcales</taxon>
        <taxon>Methylococcaceae</taxon>
        <taxon>Methylomonas</taxon>
    </lineage>
</organism>
<comment type="caution">
    <text evidence="2">The sequence shown here is derived from an EMBL/GenBank/DDBJ whole genome shotgun (WGS) entry which is preliminary data.</text>
</comment>
<feature type="transmembrane region" description="Helical" evidence="1">
    <location>
        <begin position="51"/>
        <end position="68"/>
    </location>
</feature>
<keyword evidence="1" id="KW-0472">Membrane</keyword>
<proteinExistence type="predicted"/>
<accession>A0ABT1UBT0</accession>
<sequence length="98" mass="11052">MKPVFKLFAHLLFVAGMLVFYVLPANPYDWMQEFDPALSAETLEDPSGDNLIFTFLLLLGMAVMQAALIANSRSQLEKRVSVSLILIAAVFWAVKFWL</sequence>
<dbReference type="Proteomes" id="UP001524586">
    <property type="component" value="Unassembled WGS sequence"/>
</dbReference>
<keyword evidence="1" id="KW-0812">Transmembrane</keyword>
<gene>
    <name evidence="2" type="ORF">NP596_20435</name>
</gene>
<reference evidence="2 3" key="1">
    <citation type="submission" date="2022-07" db="EMBL/GenBank/DDBJ databases">
        <title>Methylomonas rivi sp. nov., Methylomonas rosea sp. nov., Methylomonas aureus sp. nov. and Methylomonas subterranea sp. nov., four novel methanotrophs isolated from a freshwater creek and the deep terrestrial subsurface.</title>
        <authorList>
            <person name="Abin C."/>
            <person name="Sankaranarayanan K."/>
            <person name="Garner C."/>
            <person name="Sindelar R."/>
            <person name="Kotary K."/>
            <person name="Garner R."/>
            <person name="Barclay S."/>
            <person name="Lawson P."/>
            <person name="Krumholz L."/>
        </authorList>
    </citation>
    <scope>NUCLEOTIDE SEQUENCE [LARGE SCALE GENOMIC DNA]</scope>
    <source>
        <strain evidence="2 3">WSC-6</strain>
    </source>
</reference>
<dbReference type="EMBL" id="JANIBK010000238">
    <property type="protein sequence ID" value="MCQ8130834.1"/>
    <property type="molecule type" value="Genomic_DNA"/>
</dbReference>
<keyword evidence="3" id="KW-1185">Reference proteome</keyword>
<name>A0ABT1UBT0_9GAMM</name>
<evidence type="ECO:0000256" key="1">
    <source>
        <dbReference type="SAM" id="Phobius"/>
    </source>
</evidence>
<evidence type="ECO:0000313" key="2">
    <source>
        <dbReference type="EMBL" id="MCQ8130834.1"/>
    </source>
</evidence>
<protein>
    <submittedName>
        <fullName evidence="2">Uncharacterized protein</fullName>
    </submittedName>
</protein>
<feature type="transmembrane region" description="Helical" evidence="1">
    <location>
        <begin position="7"/>
        <end position="24"/>
    </location>
</feature>
<keyword evidence="1" id="KW-1133">Transmembrane helix</keyword>